<keyword evidence="1" id="KW-0472">Membrane</keyword>
<dbReference type="PANTHER" id="PTHR40547:SF1">
    <property type="entry name" value="SLL0298 PROTEIN"/>
    <property type="match status" value="1"/>
</dbReference>
<evidence type="ECO:0000259" key="2">
    <source>
        <dbReference type="Pfam" id="PF09835"/>
    </source>
</evidence>
<accession>A0A212J8C6</accession>
<gene>
    <name evidence="3" type="ORF">KL86DPRO_10913</name>
</gene>
<name>A0A212J8C6_9DELT</name>
<dbReference type="EMBL" id="FLUQ01000001">
    <property type="protein sequence ID" value="SBV95691.1"/>
    <property type="molecule type" value="Genomic_DNA"/>
</dbReference>
<dbReference type="Pfam" id="PF09835">
    <property type="entry name" value="DUF2062"/>
    <property type="match status" value="1"/>
</dbReference>
<dbReference type="AlphaFoldDB" id="A0A212J8C6"/>
<keyword evidence="1" id="KW-1133">Transmembrane helix</keyword>
<dbReference type="InterPro" id="IPR018639">
    <property type="entry name" value="DUF2062"/>
</dbReference>
<proteinExistence type="predicted"/>
<feature type="domain" description="DUF2062" evidence="2">
    <location>
        <begin position="6"/>
        <end position="148"/>
    </location>
</feature>
<feature type="transmembrane region" description="Helical" evidence="1">
    <location>
        <begin position="114"/>
        <end position="138"/>
    </location>
</feature>
<keyword evidence="1" id="KW-0812">Transmembrane</keyword>
<organism evidence="3">
    <name type="scientific">uncultured delta proteobacterium</name>
    <dbReference type="NCBI Taxonomy" id="34034"/>
    <lineage>
        <taxon>Bacteria</taxon>
        <taxon>Deltaproteobacteria</taxon>
        <taxon>environmental samples</taxon>
    </lineage>
</organism>
<protein>
    <recommendedName>
        <fullName evidence="2">DUF2062 domain-containing protein</fullName>
    </recommendedName>
</protein>
<evidence type="ECO:0000256" key="1">
    <source>
        <dbReference type="SAM" id="Phobius"/>
    </source>
</evidence>
<dbReference type="PANTHER" id="PTHR40547">
    <property type="entry name" value="SLL0298 PROTEIN"/>
    <property type="match status" value="1"/>
</dbReference>
<sequence length="173" mass="19275">MLEKLKRFIRYWYLRLVRIQATPHNIAMGLAAGVFVGLLPVLPFQTIIAVALAFVVRGSKIAAALGTWISNPLNWVPVYMLFYYVGKAVVPFDVPPFNPSQLEMTEMLEMGWKFFAVMMVGGLVVATPSSIVSYFIAFKGVQAYRVRRQARLRRAPAAPEVESCADTGKDTGE</sequence>
<evidence type="ECO:0000313" key="3">
    <source>
        <dbReference type="EMBL" id="SBV95691.1"/>
    </source>
</evidence>
<reference evidence="3" key="1">
    <citation type="submission" date="2016-04" db="EMBL/GenBank/DDBJ databases">
        <authorList>
            <person name="Evans L.H."/>
            <person name="Alamgir A."/>
            <person name="Owens N."/>
            <person name="Weber N.D."/>
            <person name="Virtaneva K."/>
            <person name="Barbian K."/>
            <person name="Babar A."/>
            <person name="Rosenke K."/>
        </authorList>
    </citation>
    <scope>NUCLEOTIDE SEQUENCE</scope>
    <source>
        <strain evidence="3">86</strain>
    </source>
</reference>